<accession>A0A917MGP4</accession>
<reference evidence="18" key="1">
    <citation type="journal article" date="2014" name="Int. J. Syst. Evol. Microbiol.">
        <title>Complete genome sequence of Corynebacterium casei LMG S-19264T (=DSM 44701T), isolated from a smear-ripened cheese.</title>
        <authorList>
            <consortium name="US DOE Joint Genome Institute (JGI-PGF)"/>
            <person name="Walter F."/>
            <person name="Albersmeier A."/>
            <person name="Kalinowski J."/>
            <person name="Ruckert C."/>
        </authorList>
    </citation>
    <scope>NUCLEOTIDE SEQUENCE</scope>
    <source>
        <strain evidence="18">CGMCC 1.12214</strain>
    </source>
</reference>
<evidence type="ECO:0000256" key="14">
    <source>
        <dbReference type="ARBA" id="ARBA00025830"/>
    </source>
</evidence>
<evidence type="ECO:0000256" key="6">
    <source>
        <dbReference type="ARBA" id="ARBA00022692"/>
    </source>
</evidence>
<name>A0A917MGP4_9HYPH</name>
<feature type="transmembrane region" description="Helical" evidence="15">
    <location>
        <begin position="34"/>
        <end position="53"/>
    </location>
</feature>
<organism evidence="18 19">
    <name type="scientific">Alsobacter metallidurans</name>
    <dbReference type="NCBI Taxonomy" id="340221"/>
    <lineage>
        <taxon>Bacteria</taxon>
        <taxon>Pseudomonadati</taxon>
        <taxon>Pseudomonadota</taxon>
        <taxon>Alphaproteobacteria</taxon>
        <taxon>Hyphomicrobiales</taxon>
        <taxon>Alsobacteraceae</taxon>
        <taxon>Alsobacter</taxon>
    </lineage>
</organism>
<dbReference type="GO" id="GO:0046933">
    <property type="term" value="F:proton-transporting ATP synthase activity, rotational mechanism"/>
    <property type="evidence" value="ECO:0007669"/>
    <property type="project" value="UniProtKB-UniRule"/>
</dbReference>
<dbReference type="GO" id="GO:0005886">
    <property type="term" value="C:plasma membrane"/>
    <property type="evidence" value="ECO:0007669"/>
    <property type="project" value="UniProtKB-SubCell"/>
</dbReference>
<evidence type="ECO:0000256" key="8">
    <source>
        <dbReference type="ARBA" id="ARBA00022989"/>
    </source>
</evidence>
<dbReference type="CDD" id="cd06503">
    <property type="entry name" value="ATP-synt_Fo_b"/>
    <property type="match status" value="1"/>
</dbReference>
<protein>
    <recommendedName>
        <fullName evidence="15">ATP synthase subunit b</fullName>
    </recommendedName>
    <alternativeName>
        <fullName evidence="15">ATP synthase F(0) sector subunit b</fullName>
    </alternativeName>
    <alternativeName>
        <fullName evidence="15">ATPase subunit I</fullName>
    </alternativeName>
    <alternativeName>
        <fullName evidence="15">F-type ATPase subunit b</fullName>
        <shortName evidence="15">F-ATPase subunit b</shortName>
    </alternativeName>
</protein>
<comment type="similarity">
    <text evidence="2 15 16">Belongs to the ATPase B chain family.</text>
</comment>
<evidence type="ECO:0000256" key="2">
    <source>
        <dbReference type="ARBA" id="ARBA00005513"/>
    </source>
</evidence>
<dbReference type="NCBIfam" id="NF006612">
    <property type="entry name" value="PRK09174.1"/>
    <property type="match status" value="1"/>
</dbReference>
<keyword evidence="11 15" id="KW-0066">ATP synthesis</keyword>
<keyword evidence="3 15" id="KW-0813">Transport</keyword>
<gene>
    <name evidence="18" type="primary">atpF2</name>
    <name evidence="15" type="synonym">atpF</name>
    <name evidence="18" type="ORF">GCM10007036_09800</name>
</gene>
<sequence>MATTTQATTEAHGGAHAAGGAFPPFDSSTFGSQLIWLALAFGALYLLMSKVALPRVARILDERNGKITGDLETAAKLKSQTDDAIASYEKALADARANAQAIAGETRDKLQAETDARRKALEADLHAKLEAAEAQIVAGKTAAMQNVRGIAADATAAIVQQLVGRTPSTDEVDAAVSQSLGR</sequence>
<feature type="coiled-coil region" evidence="17">
    <location>
        <begin position="78"/>
        <end position="105"/>
    </location>
</feature>
<keyword evidence="7 15" id="KW-0375">Hydrogen ion transport</keyword>
<evidence type="ECO:0000256" key="17">
    <source>
        <dbReference type="SAM" id="Coils"/>
    </source>
</evidence>
<evidence type="ECO:0000256" key="3">
    <source>
        <dbReference type="ARBA" id="ARBA00022448"/>
    </source>
</evidence>
<evidence type="ECO:0000313" key="18">
    <source>
        <dbReference type="EMBL" id="GGH12171.1"/>
    </source>
</evidence>
<comment type="subunit">
    <text evidence="14 15">F-type ATPases have 2 components, F(1) - the catalytic core - and F(0) - the membrane proton channel. F(1) has five subunits: alpha(3), beta(3), gamma(1), delta(1), epsilon(1). F(0) has three main subunits: a(1), b(2) and c(10-14). The alpha and beta chains form an alternating ring which encloses part of the gamma chain. F(1) is attached to F(0) by a central stalk formed by the gamma and epsilon chains, while a peripheral stalk is formed by the delta and b chains.</text>
</comment>
<comment type="caution">
    <text evidence="18">The sequence shown here is derived from an EMBL/GenBank/DDBJ whole genome shotgun (WGS) entry which is preliminary data.</text>
</comment>
<keyword evidence="4 15" id="KW-1003">Cell membrane</keyword>
<comment type="function">
    <text evidence="12 15">F(1)F(0) ATP synthase produces ATP from ADP in the presence of a proton or sodium gradient. F-type ATPases consist of two structural domains, F(1) containing the extramembraneous catalytic core and F(0) containing the membrane proton channel, linked together by a central stalk and a peripheral stalk. During catalysis, ATP synthesis in the catalytic domain of F(1) is coupled via a rotary mechanism of the central stalk subunits to proton translocation.</text>
</comment>
<keyword evidence="17" id="KW-0175">Coiled coil</keyword>
<evidence type="ECO:0000256" key="9">
    <source>
        <dbReference type="ARBA" id="ARBA00023065"/>
    </source>
</evidence>
<evidence type="ECO:0000256" key="5">
    <source>
        <dbReference type="ARBA" id="ARBA00022547"/>
    </source>
</evidence>
<evidence type="ECO:0000256" key="13">
    <source>
        <dbReference type="ARBA" id="ARBA00025614"/>
    </source>
</evidence>
<dbReference type="GO" id="GO:0045259">
    <property type="term" value="C:proton-transporting ATP synthase complex"/>
    <property type="evidence" value="ECO:0007669"/>
    <property type="project" value="UniProtKB-KW"/>
</dbReference>
<dbReference type="AlphaFoldDB" id="A0A917MGP4"/>
<evidence type="ECO:0000256" key="16">
    <source>
        <dbReference type="RuleBase" id="RU003848"/>
    </source>
</evidence>
<dbReference type="PANTHER" id="PTHR33445:SF1">
    <property type="entry name" value="ATP SYNTHASE SUBUNIT B"/>
    <property type="match status" value="1"/>
</dbReference>
<evidence type="ECO:0000256" key="1">
    <source>
        <dbReference type="ARBA" id="ARBA00004377"/>
    </source>
</evidence>
<dbReference type="PANTHER" id="PTHR33445">
    <property type="entry name" value="ATP SYNTHASE SUBUNIT B', CHLOROPLASTIC"/>
    <property type="match status" value="1"/>
</dbReference>
<evidence type="ECO:0000313" key="19">
    <source>
        <dbReference type="Proteomes" id="UP000603912"/>
    </source>
</evidence>
<keyword evidence="9 15" id="KW-0406">Ion transport</keyword>
<dbReference type="GO" id="GO:0046961">
    <property type="term" value="F:proton-transporting ATPase activity, rotational mechanism"/>
    <property type="evidence" value="ECO:0007669"/>
    <property type="project" value="TreeGrafter"/>
</dbReference>
<evidence type="ECO:0000256" key="12">
    <source>
        <dbReference type="ARBA" id="ARBA00025198"/>
    </source>
</evidence>
<keyword evidence="5 15" id="KW-0138">CF(0)</keyword>
<dbReference type="InterPro" id="IPR002146">
    <property type="entry name" value="ATP_synth_b/b'su_bac/chlpt"/>
</dbReference>
<reference evidence="18" key="2">
    <citation type="submission" date="2020-09" db="EMBL/GenBank/DDBJ databases">
        <authorList>
            <person name="Sun Q."/>
            <person name="Zhou Y."/>
        </authorList>
    </citation>
    <scope>NUCLEOTIDE SEQUENCE</scope>
    <source>
        <strain evidence="18">CGMCC 1.12214</strain>
    </source>
</reference>
<keyword evidence="6 15" id="KW-0812">Transmembrane</keyword>
<dbReference type="HAMAP" id="MF_01398">
    <property type="entry name" value="ATP_synth_b_bprime"/>
    <property type="match status" value="1"/>
</dbReference>
<proteinExistence type="inferred from homology"/>
<evidence type="ECO:0000256" key="15">
    <source>
        <dbReference type="HAMAP-Rule" id="MF_01398"/>
    </source>
</evidence>
<keyword evidence="8 15" id="KW-1133">Transmembrane helix</keyword>
<dbReference type="EMBL" id="BMES01000001">
    <property type="protein sequence ID" value="GGH12171.1"/>
    <property type="molecule type" value="Genomic_DNA"/>
</dbReference>
<dbReference type="Proteomes" id="UP000603912">
    <property type="component" value="Unassembled WGS sequence"/>
</dbReference>
<comment type="function">
    <text evidence="13">Component of the F(0) channel, it forms part of the peripheral stalk, linking F(1) to F(0). The b'-subunit is a diverged and duplicated form of b found in plants and photosynthetic bacteria.</text>
</comment>
<dbReference type="InterPro" id="IPR050059">
    <property type="entry name" value="ATP_synthase_B_chain"/>
</dbReference>
<evidence type="ECO:0000256" key="7">
    <source>
        <dbReference type="ARBA" id="ARBA00022781"/>
    </source>
</evidence>
<dbReference type="Pfam" id="PF00430">
    <property type="entry name" value="ATP-synt_B"/>
    <property type="match status" value="1"/>
</dbReference>
<comment type="subcellular location">
    <subcellularLocation>
        <location evidence="1">Cell inner membrane</location>
        <topology evidence="1">Single-pass membrane protein</topology>
    </subcellularLocation>
    <subcellularLocation>
        <location evidence="15">Cell membrane</location>
        <topology evidence="15">Single-pass membrane protein</topology>
    </subcellularLocation>
</comment>
<keyword evidence="10 15" id="KW-0472">Membrane</keyword>
<evidence type="ECO:0000256" key="4">
    <source>
        <dbReference type="ARBA" id="ARBA00022475"/>
    </source>
</evidence>
<keyword evidence="19" id="KW-1185">Reference proteome</keyword>
<dbReference type="RefSeq" id="WP_188516577.1">
    <property type="nucleotide sequence ID" value="NZ_BMES01000001.1"/>
</dbReference>
<evidence type="ECO:0000256" key="10">
    <source>
        <dbReference type="ARBA" id="ARBA00023136"/>
    </source>
</evidence>
<evidence type="ECO:0000256" key="11">
    <source>
        <dbReference type="ARBA" id="ARBA00023310"/>
    </source>
</evidence>